<dbReference type="AlphaFoldDB" id="A0A1E5P2F7"/>
<evidence type="ECO:0000313" key="2">
    <source>
        <dbReference type="Proteomes" id="UP000095759"/>
    </source>
</evidence>
<accession>A0A1E5P2F7</accession>
<gene>
    <name evidence="1" type="ORF">AS594_03840</name>
</gene>
<dbReference type="STRING" id="285458.BGM19_32940"/>
<dbReference type="EMBL" id="MEHJ01000001">
    <property type="protein sequence ID" value="OEJ23738.1"/>
    <property type="molecule type" value="Genomic_DNA"/>
</dbReference>
<proteinExistence type="predicted"/>
<name>A0A1E5P2F7_9ACTN</name>
<keyword evidence="2" id="KW-1185">Reference proteome</keyword>
<protein>
    <submittedName>
        <fullName evidence="1">Uncharacterized protein</fullName>
    </submittedName>
</protein>
<dbReference type="OrthoDB" id="3430612at2"/>
<comment type="caution">
    <text evidence="1">The sequence shown here is derived from an EMBL/GenBank/DDBJ whole genome shotgun (WGS) entry which is preliminary data.</text>
</comment>
<dbReference type="Proteomes" id="UP000095759">
    <property type="component" value="Unassembled WGS sequence"/>
</dbReference>
<sequence>MITEEHVRDLLRPRDDEPVLVVVSGRARVIPASDLDTGDFRGALEVASAKDLERRIGTGSPSDQDITTLAGVLNTTVAELGA</sequence>
<dbReference type="RefSeq" id="WP_069925660.1">
    <property type="nucleotide sequence ID" value="NZ_MEHJ01000001.1"/>
</dbReference>
<reference evidence="1 2" key="1">
    <citation type="submission" date="2016-08" db="EMBL/GenBank/DDBJ databases">
        <title>Complete genome sequence of Streptomyces agglomeratus strain 6-3-2, a novel anti-MRSA actinomycete isolated from Wuli of Tebit, China.</title>
        <authorList>
            <person name="Chen X."/>
        </authorList>
    </citation>
    <scope>NUCLEOTIDE SEQUENCE [LARGE SCALE GENOMIC DNA]</scope>
    <source>
        <strain evidence="1 2">6-3-2</strain>
    </source>
</reference>
<organism evidence="1 2">
    <name type="scientific">Streptomyces agglomeratus</name>
    <dbReference type="NCBI Taxonomy" id="285458"/>
    <lineage>
        <taxon>Bacteria</taxon>
        <taxon>Bacillati</taxon>
        <taxon>Actinomycetota</taxon>
        <taxon>Actinomycetes</taxon>
        <taxon>Kitasatosporales</taxon>
        <taxon>Streptomycetaceae</taxon>
        <taxon>Streptomyces</taxon>
    </lineage>
</organism>
<evidence type="ECO:0000313" key="1">
    <source>
        <dbReference type="EMBL" id="OEJ23738.1"/>
    </source>
</evidence>